<dbReference type="GO" id="GO:0009254">
    <property type="term" value="P:peptidoglycan turnover"/>
    <property type="evidence" value="ECO:0007669"/>
    <property type="project" value="InterPro"/>
</dbReference>
<dbReference type="InterPro" id="IPR036908">
    <property type="entry name" value="RlpA-like_sf"/>
</dbReference>
<dbReference type="SUPFAM" id="SSF50685">
    <property type="entry name" value="Barwin-like endoglucanases"/>
    <property type="match status" value="1"/>
</dbReference>
<reference evidence="4 5" key="1">
    <citation type="submission" date="2020-04" db="EMBL/GenBank/DDBJ databases">
        <title>Novel Paenibacillus strain UniB2 isolated from commercial digestive syrup.</title>
        <authorList>
            <person name="Thorat V."/>
            <person name="Kirdat K."/>
            <person name="Tiwarekar B."/>
            <person name="Yadav A."/>
        </authorList>
    </citation>
    <scope>NUCLEOTIDE SEQUENCE [LARGE SCALE GENOMIC DNA]</scope>
    <source>
        <strain evidence="4 5">UniB2</strain>
    </source>
</reference>
<dbReference type="KEGG" id="palr:HGI30_17610"/>
<dbReference type="Gene3D" id="2.40.40.10">
    <property type="entry name" value="RlpA-like domain"/>
    <property type="match status" value="1"/>
</dbReference>
<protein>
    <recommendedName>
        <fullName evidence="3">3D domain-containing protein</fullName>
    </recommendedName>
</protein>
<dbReference type="EMBL" id="CP051428">
    <property type="protein sequence ID" value="QJC53210.1"/>
    <property type="molecule type" value="Genomic_DNA"/>
</dbReference>
<keyword evidence="5" id="KW-1185">Reference proteome</keyword>
<accession>A0A6H2H0M2</accession>
<evidence type="ECO:0000313" key="5">
    <source>
        <dbReference type="Proteomes" id="UP000502136"/>
    </source>
</evidence>
<keyword evidence="1" id="KW-0732">Signal</keyword>
<dbReference type="CDD" id="cd22786">
    <property type="entry name" value="DPBB_YuiC-like"/>
    <property type="match status" value="1"/>
</dbReference>
<evidence type="ECO:0000313" key="4">
    <source>
        <dbReference type="EMBL" id="QJC53210.1"/>
    </source>
</evidence>
<dbReference type="GO" id="GO:0004553">
    <property type="term" value="F:hydrolase activity, hydrolyzing O-glycosyl compounds"/>
    <property type="evidence" value="ECO:0007669"/>
    <property type="project" value="InterPro"/>
</dbReference>
<feature type="region of interest" description="Disordered" evidence="2">
    <location>
        <begin position="109"/>
        <end position="132"/>
    </location>
</feature>
<organism evidence="4 5">
    <name type="scientific">Paenibacillus albicereus</name>
    <dbReference type="NCBI Taxonomy" id="2726185"/>
    <lineage>
        <taxon>Bacteria</taxon>
        <taxon>Bacillati</taxon>
        <taxon>Bacillota</taxon>
        <taxon>Bacilli</taxon>
        <taxon>Bacillales</taxon>
        <taxon>Paenibacillaceae</taxon>
        <taxon>Paenibacillus</taxon>
    </lineage>
</organism>
<feature type="domain" description="3D" evidence="3">
    <location>
        <begin position="179"/>
        <end position="240"/>
    </location>
</feature>
<gene>
    <name evidence="4" type="ORF">HGI30_17610</name>
</gene>
<dbReference type="RefSeq" id="WP_168908751.1">
    <property type="nucleotide sequence ID" value="NZ_CP051428.1"/>
</dbReference>
<dbReference type="PANTHER" id="PTHR39160">
    <property type="entry name" value="CELL WALL-BINDING PROTEIN YOCH"/>
    <property type="match status" value="1"/>
</dbReference>
<dbReference type="InterPro" id="IPR051933">
    <property type="entry name" value="Resuscitation_pf_RpfB"/>
</dbReference>
<dbReference type="Pfam" id="PF06725">
    <property type="entry name" value="3D"/>
    <property type="match status" value="1"/>
</dbReference>
<proteinExistence type="predicted"/>
<sequence length="272" mass="29150">MPKGYRNDPYGKTRFVWSAAHTLLLLLVAALCLAAGRLVVVADAPEPAKPVVADGSGPAGGASRIRLEEKLDKRLQEAAPLAALHHEPAVRSAQPGIARLHRVIQAREAKPARPAIPQRRHEADKPAAPASRAVPPALKSISVLATGYTAGIESTGKKPGHPLYGITRSGVKVRRGDVSTIAADTKVMPIGTIVYVPGYGYGVVADTGSKIKGRRIDLYFDTTKQVYKEWGKKQVTVQVLRFGSGKLDQSTLNRMNQAMKAGKSLLIDEQKS</sequence>
<evidence type="ECO:0000259" key="3">
    <source>
        <dbReference type="Pfam" id="PF06725"/>
    </source>
</evidence>
<name>A0A6H2H0M2_9BACL</name>
<evidence type="ECO:0000256" key="2">
    <source>
        <dbReference type="SAM" id="MobiDB-lite"/>
    </source>
</evidence>
<dbReference type="PANTHER" id="PTHR39160:SF4">
    <property type="entry name" value="RESUSCITATION-PROMOTING FACTOR RPFB"/>
    <property type="match status" value="1"/>
</dbReference>
<dbReference type="GO" id="GO:0019867">
    <property type="term" value="C:outer membrane"/>
    <property type="evidence" value="ECO:0007669"/>
    <property type="project" value="InterPro"/>
</dbReference>
<dbReference type="AlphaFoldDB" id="A0A6H2H0M2"/>
<evidence type="ECO:0000256" key="1">
    <source>
        <dbReference type="ARBA" id="ARBA00022729"/>
    </source>
</evidence>
<dbReference type="Proteomes" id="UP000502136">
    <property type="component" value="Chromosome"/>
</dbReference>
<dbReference type="InterPro" id="IPR010611">
    <property type="entry name" value="3D_dom"/>
</dbReference>